<dbReference type="InterPro" id="IPR026413">
    <property type="entry name" value="CXXX_rpt_assoc"/>
</dbReference>
<reference evidence="1" key="1">
    <citation type="journal article" date="2021" name="PeerJ">
        <title>Extensive microbial diversity within the chicken gut microbiome revealed by metagenomics and culture.</title>
        <authorList>
            <person name="Gilroy R."/>
            <person name="Ravi A."/>
            <person name="Getino M."/>
            <person name="Pursley I."/>
            <person name="Horton D.L."/>
            <person name="Alikhan N.F."/>
            <person name="Baker D."/>
            <person name="Gharbi K."/>
            <person name="Hall N."/>
            <person name="Watson M."/>
            <person name="Adriaenssens E.M."/>
            <person name="Foster-Nyarko E."/>
            <person name="Jarju S."/>
            <person name="Secka A."/>
            <person name="Antonio M."/>
            <person name="Oren A."/>
            <person name="Chaudhuri R.R."/>
            <person name="La Ragione R."/>
            <person name="Hildebrand F."/>
            <person name="Pallen M.J."/>
        </authorList>
    </citation>
    <scope>NUCLEOTIDE SEQUENCE</scope>
    <source>
        <strain evidence="1">USAMLcec2-132</strain>
    </source>
</reference>
<dbReference type="AlphaFoldDB" id="A0A9D2SQ27"/>
<evidence type="ECO:0000313" key="1">
    <source>
        <dbReference type="EMBL" id="HJC23205.1"/>
    </source>
</evidence>
<comment type="caution">
    <text evidence="1">The sequence shown here is derived from an EMBL/GenBank/DDBJ whole genome shotgun (WGS) entry which is preliminary data.</text>
</comment>
<organism evidence="1 2">
    <name type="scientific">Candidatus Eisenbergiella merdavium</name>
    <dbReference type="NCBI Taxonomy" id="2838551"/>
    <lineage>
        <taxon>Bacteria</taxon>
        <taxon>Bacillati</taxon>
        <taxon>Bacillota</taxon>
        <taxon>Clostridia</taxon>
        <taxon>Lachnospirales</taxon>
        <taxon>Lachnospiraceae</taxon>
        <taxon>Eisenbergiella</taxon>
    </lineage>
</organism>
<evidence type="ECO:0000313" key="2">
    <source>
        <dbReference type="Proteomes" id="UP000823891"/>
    </source>
</evidence>
<accession>A0A9D2SQ27</accession>
<gene>
    <name evidence="1" type="ORF">H9761_05815</name>
</gene>
<dbReference type="EMBL" id="DWWS01000021">
    <property type="protein sequence ID" value="HJC23205.1"/>
    <property type="molecule type" value="Genomic_DNA"/>
</dbReference>
<proteinExistence type="predicted"/>
<dbReference type="NCBIfam" id="TIGR04116">
    <property type="entry name" value="CXXX_rpt_assoc"/>
    <property type="match status" value="1"/>
</dbReference>
<name>A0A9D2SQ27_9FIRM</name>
<protein>
    <submittedName>
        <fullName evidence="1">CXXX repeat peptide modification system protein</fullName>
    </submittedName>
</protein>
<dbReference type="Proteomes" id="UP000823891">
    <property type="component" value="Unassembled WGS sequence"/>
</dbReference>
<sequence>MEKPLKVLNEREADEILELFEKKTAMENLFLILDKENQADLFSSLREDYKNLLHKYQAWWERISQENGWDKEKLYIDFSTREILPLN</sequence>
<reference evidence="1" key="2">
    <citation type="submission" date="2021-04" db="EMBL/GenBank/DDBJ databases">
        <authorList>
            <person name="Gilroy R."/>
        </authorList>
    </citation>
    <scope>NUCLEOTIDE SEQUENCE</scope>
    <source>
        <strain evidence="1">USAMLcec2-132</strain>
    </source>
</reference>